<sequence length="168" mass="17835">MRFRLPRAALLACALASPATAFAGPSECDAIVKAMLAVPDQPGVRQVIMLSPTQAGPTSILHKDAMYIREHEAKAWMKVPLDAAKRRAMAEAGLKALPLNDCQSADGETLGGVAVNVYAFKQRNPLKPGGMASSRILIGASDGLPRRMDLPDGMAMSFEYGDFPAPTP</sequence>
<reference evidence="2" key="1">
    <citation type="submission" date="2020-10" db="EMBL/GenBank/DDBJ databases">
        <authorList>
            <person name="Abbas A."/>
            <person name="Razzaq R."/>
            <person name="Waqas M."/>
            <person name="Abbas N."/>
            <person name="Nielsen T.K."/>
            <person name="Hansen L.H."/>
            <person name="Hussain S."/>
            <person name="Shahid M."/>
        </authorList>
    </citation>
    <scope>NUCLEOTIDE SEQUENCE</scope>
    <source>
        <strain evidence="2">S14</strain>
    </source>
</reference>
<dbReference type="EMBL" id="JADBEO010000009">
    <property type="protein sequence ID" value="MDR4306161.1"/>
    <property type="molecule type" value="Genomic_DNA"/>
</dbReference>
<feature type="chain" id="PRO_5047493682" evidence="1">
    <location>
        <begin position="24"/>
        <end position="168"/>
    </location>
</feature>
<dbReference type="Proteomes" id="UP001181622">
    <property type="component" value="Unassembled WGS sequence"/>
</dbReference>
<organism evidence="2 3">
    <name type="scientific">Chelatococcus sambhunathii</name>
    <dbReference type="NCBI Taxonomy" id="363953"/>
    <lineage>
        <taxon>Bacteria</taxon>
        <taxon>Pseudomonadati</taxon>
        <taxon>Pseudomonadota</taxon>
        <taxon>Alphaproteobacteria</taxon>
        <taxon>Hyphomicrobiales</taxon>
        <taxon>Chelatococcaceae</taxon>
        <taxon>Chelatococcus</taxon>
    </lineage>
</organism>
<accession>A0ABU1DDI2</accession>
<evidence type="ECO:0000313" key="3">
    <source>
        <dbReference type="Proteomes" id="UP001181622"/>
    </source>
</evidence>
<evidence type="ECO:0000313" key="2">
    <source>
        <dbReference type="EMBL" id="MDR4306161.1"/>
    </source>
</evidence>
<name>A0ABU1DDI2_9HYPH</name>
<gene>
    <name evidence="2" type="ORF">IHQ68_05960</name>
</gene>
<protein>
    <submittedName>
        <fullName evidence="2">Uncharacterized protein</fullName>
    </submittedName>
</protein>
<dbReference type="RefSeq" id="WP_309389811.1">
    <property type="nucleotide sequence ID" value="NZ_JADBEO010000009.1"/>
</dbReference>
<feature type="signal peptide" evidence="1">
    <location>
        <begin position="1"/>
        <end position="23"/>
    </location>
</feature>
<keyword evidence="3" id="KW-1185">Reference proteome</keyword>
<keyword evidence="1" id="KW-0732">Signal</keyword>
<comment type="caution">
    <text evidence="2">The sequence shown here is derived from an EMBL/GenBank/DDBJ whole genome shotgun (WGS) entry which is preliminary data.</text>
</comment>
<proteinExistence type="predicted"/>
<evidence type="ECO:0000256" key="1">
    <source>
        <dbReference type="SAM" id="SignalP"/>
    </source>
</evidence>